<keyword evidence="2" id="KW-1185">Reference proteome</keyword>
<proteinExistence type="predicted"/>
<protein>
    <submittedName>
        <fullName evidence="1">Uncharacterized protein</fullName>
    </submittedName>
</protein>
<evidence type="ECO:0000313" key="1">
    <source>
        <dbReference type="EMBL" id="GBM46939.1"/>
    </source>
</evidence>
<dbReference type="AlphaFoldDB" id="A0A4Y2G2S3"/>
<sequence>MTRVEPFGKVAERFAIQQEKSFCVRFLVRFPQAFITSLFRAFLKLVPPFQKVVKSPPSAEKIEPPSYLLSRIPTERNALFIIVLPQTSNSSNPGIEPAILELEGKRSNHYTEQGCARWDRWFVKSLSTSILWEWFLKRFAPKFFRGQPMESEMATFSQPSLLSGRSSYPHIWVR</sequence>
<dbReference type="Proteomes" id="UP000499080">
    <property type="component" value="Unassembled WGS sequence"/>
</dbReference>
<comment type="caution">
    <text evidence="1">The sequence shown here is derived from an EMBL/GenBank/DDBJ whole genome shotgun (WGS) entry which is preliminary data.</text>
</comment>
<reference evidence="1 2" key="1">
    <citation type="journal article" date="2019" name="Sci. Rep.">
        <title>Orb-weaving spider Araneus ventricosus genome elucidates the spidroin gene catalogue.</title>
        <authorList>
            <person name="Kono N."/>
            <person name="Nakamura H."/>
            <person name="Ohtoshi R."/>
            <person name="Moran D.A.P."/>
            <person name="Shinohara A."/>
            <person name="Yoshida Y."/>
            <person name="Fujiwara M."/>
            <person name="Mori M."/>
            <person name="Tomita M."/>
            <person name="Arakawa K."/>
        </authorList>
    </citation>
    <scope>NUCLEOTIDE SEQUENCE [LARGE SCALE GENOMIC DNA]</scope>
</reference>
<gene>
    <name evidence="1" type="ORF">AVEN_241168_1</name>
</gene>
<accession>A0A4Y2G2S3</accession>
<evidence type="ECO:0000313" key="2">
    <source>
        <dbReference type="Proteomes" id="UP000499080"/>
    </source>
</evidence>
<dbReference type="EMBL" id="BGPR01001159">
    <property type="protein sequence ID" value="GBM46939.1"/>
    <property type="molecule type" value="Genomic_DNA"/>
</dbReference>
<name>A0A4Y2G2S3_ARAVE</name>
<organism evidence="1 2">
    <name type="scientific">Araneus ventricosus</name>
    <name type="common">Orbweaver spider</name>
    <name type="synonym">Epeira ventricosa</name>
    <dbReference type="NCBI Taxonomy" id="182803"/>
    <lineage>
        <taxon>Eukaryota</taxon>
        <taxon>Metazoa</taxon>
        <taxon>Ecdysozoa</taxon>
        <taxon>Arthropoda</taxon>
        <taxon>Chelicerata</taxon>
        <taxon>Arachnida</taxon>
        <taxon>Araneae</taxon>
        <taxon>Araneomorphae</taxon>
        <taxon>Entelegynae</taxon>
        <taxon>Araneoidea</taxon>
        <taxon>Araneidae</taxon>
        <taxon>Araneus</taxon>
    </lineage>
</organism>